<keyword evidence="4" id="KW-1185">Reference proteome</keyword>
<dbReference type="Proteomes" id="UP001327560">
    <property type="component" value="Chromosome 6"/>
</dbReference>
<dbReference type="EMBL" id="CP136895">
    <property type="protein sequence ID" value="WOL10713.1"/>
    <property type="molecule type" value="Genomic_DNA"/>
</dbReference>
<dbReference type="InterPro" id="IPR056512">
    <property type="entry name" value="LIN_N"/>
</dbReference>
<sequence>MDSPEQQQRRRRTTTSKEMASLGDLLAEDGFRTRTRRTRSTTTGAAPRAVSMPLYSNIDKTPFSHNLDSTFLDSKARSDVVYGRSKTSKFRREAQGADCLRMNWCDESPQEPQGMRMMNRRSQLREDEKNWRGKNKILELKSNFDDPTPRNEGMHPSIRDAAIQAVISILNSHIKAFLKDESFRASLRHRCNTCLGANDMNEKDQKDGGLFAKLEKAITTIERTIEEGTSKRVLLKVFTKLNIITWLSSNSRFAACAYLYLSVVCKIQQNERIAAEHLLQVFCDAPYEARAILLPALWEQFFLPHLSHVKAWYGEEKESIARMVSRAKKTKMLDDIYNDELNKGTRRLAVYYKEWLTEETEAPSTPLIHPPSISFSRTTQGFHEINQDEVPSPRNSSYRPMVSEKDYQFVFSELNSEAANNMKIREQYKEENREKLIKGDIPVKEEHIGQEVRRNSPFLFPQAEEDEYSLRKLAQAIFEINEVDQHFQNKFVPLKQFAHISDCKDYLDDNVPLCEILSTDSELKKFKQMSENSDHKTLVLNLRYLTEIHHHEIFTL</sequence>
<evidence type="ECO:0000313" key="3">
    <source>
        <dbReference type="EMBL" id="WOL10713.1"/>
    </source>
</evidence>
<accession>A0AAQ3KKK9</accession>
<name>A0AAQ3KKK9_9LILI</name>
<reference evidence="3 4" key="1">
    <citation type="submission" date="2023-10" db="EMBL/GenBank/DDBJ databases">
        <title>Chromosome-scale genome assembly provides insights into flower coloration mechanisms of Canna indica.</title>
        <authorList>
            <person name="Li C."/>
        </authorList>
    </citation>
    <scope>NUCLEOTIDE SEQUENCE [LARGE SCALE GENOMIC DNA]</scope>
    <source>
        <tissue evidence="3">Flower</tissue>
    </source>
</reference>
<organism evidence="3 4">
    <name type="scientific">Canna indica</name>
    <name type="common">Indian-shot</name>
    <dbReference type="NCBI Taxonomy" id="4628"/>
    <lineage>
        <taxon>Eukaryota</taxon>
        <taxon>Viridiplantae</taxon>
        <taxon>Streptophyta</taxon>
        <taxon>Embryophyta</taxon>
        <taxon>Tracheophyta</taxon>
        <taxon>Spermatophyta</taxon>
        <taxon>Magnoliopsida</taxon>
        <taxon>Liliopsida</taxon>
        <taxon>Zingiberales</taxon>
        <taxon>Cannaceae</taxon>
        <taxon>Canna</taxon>
    </lineage>
</organism>
<evidence type="ECO:0000259" key="2">
    <source>
        <dbReference type="Pfam" id="PF23568"/>
    </source>
</evidence>
<protein>
    <submittedName>
        <fullName evidence="3">E3 ubiquitin-protein ligase</fullName>
    </submittedName>
</protein>
<feature type="domain" description="Putative E3 ubiquitin-protein ligase LIN N-terminal" evidence="2">
    <location>
        <begin position="161"/>
        <end position="372"/>
    </location>
</feature>
<evidence type="ECO:0000256" key="1">
    <source>
        <dbReference type="SAM" id="MobiDB-lite"/>
    </source>
</evidence>
<proteinExistence type="predicted"/>
<dbReference type="AlphaFoldDB" id="A0AAQ3KKK9"/>
<evidence type="ECO:0000313" key="4">
    <source>
        <dbReference type="Proteomes" id="UP001327560"/>
    </source>
</evidence>
<dbReference type="PANTHER" id="PTHR35549:SF1">
    <property type="entry name" value="OS04G0584500 PROTEIN"/>
    <property type="match status" value="1"/>
</dbReference>
<gene>
    <name evidence="3" type="ORF">Cni_G19472</name>
</gene>
<dbReference type="Pfam" id="PF23568">
    <property type="entry name" value="ARM_LIN"/>
    <property type="match status" value="1"/>
</dbReference>
<feature type="region of interest" description="Disordered" evidence="1">
    <location>
        <begin position="1"/>
        <end position="45"/>
    </location>
</feature>
<dbReference type="PANTHER" id="PTHR35549">
    <property type="entry name" value="OS04G0584500 PROTEIN"/>
    <property type="match status" value="1"/>
</dbReference>